<dbReference type="AlphaFoldDB" id="A0AA86NV57"/>
<accession>A0AA86NV57</accession>
<reference evidence="1" key="1">
    <citation type="submission" date="2023-06" db="EMBL/GenBank/DDBJ databases">
        <authorList>
            <person name="Kurt Z."/>
        </authorList>
    </citation>
    <scope>NUCLEOTIDE SEQUENCE</scope>
</reference>
<evidence type="ECO:0000313" key="3">
    <source>
        <dbReference type="Proteomes" id="UP001642409"/>
    </source>
</evidence>
<proteinExistence type="predicted"/>
<comment type="caution">
    <text evidence="1">The sequence shown here is derived from an EMBL/GenBank/DDBJ whole genome shotgun (WGS) entry which is preliminary data.</text>
</comment>
<dbReference type="EMBL" id="CATOUU010000346">
    <property type="protein sequence ID" value="CAI9925650.1"/>
    <property type="molecule type" value="Genomic_DNA"/>
</dbReference>
<evidence type="ECO:0000313" key="1">
    <source>
        <dbReference type="EMBL" id="CAI9925650.1"/>
    </source>
</evidence>
<organism evidence="1">
    <name type="scientific">Hexamita inflata</name>
    <dbReference type="NCBI Taxonomy" id="28002"/>
    <lineage>
        <taxon>Eukaryota</taxon>
        <taxon>Metamonada</taxon>
        <taxon>Diplomonadida</taxon>
        <taxon>Hexamitidae</taxon>
        <taxon>Hexamitinae</taxon>
        <taxon>Hexamita</taxon>
    </lineage>
</organism>
<reference evidence="2 3" key="2">
    <citation type="submission" date="2024-07" db="EMBL/GenBank/DDBJ databases">
        <authorList>
            <person name="Akdeniz Z."/>
        </authorList>
    </citation>
    <scope>NUCLEOTIDE SEQUENCE [LARGE SCALE GENOMIC DNA]</scope>
</reference>
<keyword evidence="3" id="KW-1185">Reference proteome</keyword>
<protein>
    <submittedName>
        <fullName evidence="2">Hypothetical_protein</fullName>
    </submittedName>
</protein>
<evidence type="ECO:0000313" key="2">
    <source>
        <dbReference type="EMBL" id="CAL6090363.1"/>
    </source>
</evidence>
<dbReference type="EMBL" id="CAXDID020000427">
    <property type="protein sequence ID" value="CAL6090363.1"/>
    <property type="molecule type" value="Genomic_DNA"/>
</dbReference>
<dbReference type="Proteomes" id="UP001642409">
    <property type="component" value="Unassembled WGS sequence"/>
</dbReference>
<name>A0AA86NV57_9EUKA</name>
<gene>
    <name evidence="1" type="ORF">HINF_LOCUS13295</name>
    <name evidence="2" type="ORF">HINF_LOCUS65274</name>
</gene>
<sequence length="184" mass="20746">MISINHPCIFNPCMCGPELIRLLPSDIEFCVLSAVVLYPVPNQTLLPVRVTLLTLHDKSFELTPEKYPINPPTQVPQIAVLITFDSEITATPCVYTQPMKPPQFEHCIRLLLSWLVCITMFAQEFKTTTNPAKFEMVTTVSWFIKLFVITTLAYEFTTPNTPAQLFAEVTETLVAVLAILDVKL</sequence>